<dbReference type="Gene3D" id="2.60.200.40">
    <property type="match status" value="1"/>
</dbReference>
<keyword evidence="11" id="KW-0862">Zinc</keyword>
<dbReference type="PROSITE" id="PS50146">
    <property type="entry name" value="DAGK"/>
    <property type="match status" value="1"/>
</dbReference>
<dbReference type="GO" id="GO:0004143">
    <property type="term" value="F:ATP-dependent diacylglycerol kinase activity"/>
    <property type="evidence" value="ECO:0007669"/>
    <property type="project" value="UniProtKB-EC"/>
</dbReference>
<dbReference type="Gene3D" id="3.30.60.20">
    <property type="match status" value="2"/>
</dbReference>
<evidence type="ECO:0000256" key="9">
    <source>
        <dbReference type="ARBA" id="ARBA00022741"/>
    </source>
</evidence>
<dbReference type="SMART" id="SM00109">
    <property type="entry name" value="C1"/>
    <property type="match status" value="2"/>
</dbReference>
<feature type="domain" description="Phorbol-ester/DAG-type" evidence="16">
    <location>
        <begin position="171"/>
        <end position="221"/>
    </location>
</feature>
<evidence type="ECO:0000259" key="15">
    <source>
        <dbReference type="PROSITE" id="PS50003"/>
    </source>
</evidence>
<dbReference type="GO" id="GO:0005737">
    <property type="term" value="C:cytoplasm"/>
    <property type="evidence" value="ECO:0007669"/>
    <property type="project" value="UniProtKB-SubCell"/>
</dbReference>
<protein>
    <recommendedName>
        <fullName evidence="13">Diacylglycerol kinase</fullName>
        <shortName evidence="13">DAG kinase</shortName>
        <ecNumber evidence="13">2.7.1.107</ecNumber>
    </recommendedName>
</protein>
<feature type="domain" description="Phorbol-ester/DAG-type" evidence="16">
    <location>
        <begin position="244"/>
        <end position="295"/>
    </location>
</feature>
<dbReference type="EC" id="2.7.1.107" evidence="13"/>
<dbReference type="SMART" id="SM00046">
    <property type="entry name" value="DAGKc"/>
    <property type="match status" value="1"/>
</dbReference>
<dbReference type="GO" id="GO:0046872">
    <property type="term" value="F:metal ion binding"/>
    <property type="evidence" value="ECO:0007669"/>
    <property type="project" value="UniProtKB-KW"/>
</dbReference>
<evidence type="ECO:0000256" key="11">
    <source>
        <dbReference type="ARBA" id="ARBA00022833"/>
    </source>
</evidence>
<evidence type="ECO:0000256" key="3">
    <source>
        <dbReference type="ARBA" id="ARBA00009280"/>
    </source>
</evidence>
<dbReference type="SMART" id="SM00233">
    <property type="entry name" value="PH"/>
    <property type="match status" value="1"/>
</dbReference>
<evidence type="ECO:0000256" key="6">
    <source>
        <dbReference type="ARBA" id="ARBA00022679"/>
    </source>
</evidence>
<dbReference type="InterPro" id="IPR000756">
    <property type="entry name" value="Diacylglycerol_kin_accessory"/>
</dbReference>
<evidence type="ECO:0000256" key="8">
    <source>
        <dbReference type="ARBA" id="ARBA00022737"/>
    </source>
</evidence>
<evidence type="ECO:0000256" key="10">
    <source>
        <dbReference type="ARBA" id="ARBA00022777"/>
    </source>
</evidence>
<dbReference type="PANTHER" id="PTHR11255:SF109">
    <property type="entry name" value="DIACYLGLYCEROL KINASE ETA"/>
    <property type="match status" value="1"/>
</dbReference>
<dbReference type="GO" id="GO:0005886">
    <property type="term" value="C:plasma membrane"/>
    <property type="evidence" value="ECO:0007669"/>
    <property type="project" value="TreeGrafter"/>
</dbReference>
<accession>A0AAV7K799</accession>
<keyword evidence="5" id="KW-0597">Phosphoprotein</keyword>
<dbReference type="InterPro" id="IPR016064">
    <property type="entry name" value="NAD/diacylglycerol_kinase_sf"/>
</dbReference>
<dbReference type="GO" id="GO:0007200">
    <property type="term" value="P:phospholipase C-activating G protein-coupled receptor signaling pathway"/>
    <property type="evidence" value="ECO:0007669"/>
    <property type="project" value="InterPro"/>
</dbReference>
<evidence type="ECO:0000313" key="18">
    <source>
        <dbReference type="EMBL" id="KAI6657003.1"/>
    </source>
</evidence>
<evidence type="ECO:0000313" key="19">
    <source>
        <dbReference type="Proteomes" id="UP001165289"/>
    </source>
</evidence>
<keyword evidence="12 13" id="KW-0067">ATP-binding</keyword>
<dbReference type="PROSITE" id="PS50003">
    <property type="entry name" value="PH_DOMAIN"/>
    <property type="match status" value="1"/>
</dbReference>
<keyword evidence="9 13" id="KW-0547">Nucleotide-binding</keyword>
<comment type="catalytic activity">
    <reaction evidence="13">
        <text>a 1,2-diacyl-sn-glycerol + ATP = a 1,2-diacyl-sn-glycero-3-phosphate + ADP + H(+)</text>
        <dbReference type="Rhea" id="RHEA:10272"/>
        <dbReference type="ChEBI" id="CHEBI:15378"/>
        <dbReference type="ChEBI" id="CHEBI:17815"/>
        <dbReference type="ChEBI" id="CHEBI:30616"/>
        <dbReference type="ChEBI" id="CHEBI:58608"/>
        <dbReference type="ChEBI" id="CHEBI:456216"/>
        <dbReference type="EC" id="2.7.1.107"/>
    </reaction>
</comment>
<evidence type="ECO:0000256" key="13">
    <source>
        <dbReference type="RuleBase" id="RU361128"/>
    </source>
</evidence>
<dbReference type="Pfam" id="PF00609">
    <property type="entry name" value="DAGK_acc"/>
    <property type="match status" value="1"/>
</dbReference>
<dbReference type="Gene3D" id="3.40.50.10330">
    <property type="entry name" value="Probable inorganic polyphosphate/atp-NAD kinase, domain 1"/>
    <property type="match status" value="1"/>
</dbReference>
<dbReference type="Pfam" id="PF00169">
    <property type="entry name" value="PH"/>
    <property type="match status" value="1"/>
</dbReference>
<dbReference type="InterPro" id="IPR017438">
    <property type="entry name" value="ATP-NAD_kinase_N"/>
</dbReference>
<proteinExistence type="inferred from homology"/>
<dbReference type="Pfam" id="PF00781">
    <property type="entry name" value="DAGK_cat"/>
    <property type="match status" value="1"/>
</dbReference>
<dbReference type="InterPro" id="IPR001206">
    <property type="entry name" value="Diacylglycerol_kinase_cat_dom"/>
</dbReference>
<keyword evidence="10 13" id="KW-0418">Kinase</keyword>
<evidence type="ECO:0000256" key="1">
    <source>
        <dbReference type="ARBA" id="ARBA00002064"/>
    </source>
</evidence>
<dbReference type="GO" id="GO:0005524">
    <property type="term" value="F:ATP binding"/>
    <property type="evidence" value="ECO:0007669"/>
    <property type="project" value="UniProtKB-KW"/>
</dbReference>
<dbReference type="SUPFAM" id="SSF50729">
    <property type="entry name" value="PH domain-like"/>
    <property type="match status" value="1"/>
</dbReference>
<feature type="domain" description="PH" evidence="15">
    <location>
        <begin position="60"/>
        <end position="154"/>
    </location>
</feature>
<comment type="subcellular location">
    <subcellularLocation>
        <location evidence="2">Cytoplasm</location>
    </subcellularLocation>
</comment>
<evidence type="ECO:0000256" key="7">
    <source>
        <dbReference type="ARBA" id="ARBA00022723"/>
    </source>
</evidence>
<dbReference type="SUPFAM" id="SSF111331">
    <property type="entry name" value="NAD kinase/diacylglycerol kinase-like"/>
    <property type="match status" value="1"/>
</dbReference>
<dbReference type="CDD" id="cd20852">
    <property type="entry name" value="C1_DGK_typeII_rpt2"/>
    <property type="match status" value="1"/>
</dbReference>
<name>A0AAV7K799_9METZ</name>
<dbReference type="InterPro" id="IPR001849">
    <property type="entry name" value="PH_domain"/>
</dbReference>
<dbReference type="Proteomes" id="UP001165289">
    <property type="component" value="Unassembled WGS sequence"/>
</dbReference>
<dbReference type="InterPro" id="IPR002219">
    <property type="entry name" value="PKC_DAG/PE"/>
</dbReference>
<evidence type="ECO:0000256" key="4">
    <source>
        <dbReference type="ARBA" id="ARBA00022490"/>
    </source>
</evidence>
<organism evidence="18 19">
    <name type="scientific">Oopsacas minuta</name>
    <dbReference type="NCBI Taxonomy" id="111878"/>
    <lineage>
        <taxon>Eukaryota</taxon>
        <taxon>Metazoa</taxon>
        <taxon>Porifera</taxon>
        <taxon>Hexactinellida</taxon>
        <taxon>Hexasterophora</taxon>
        <taxon>Lyssacinosida</taxon>
        <taxon>Leucopsacidae</taxon>
        <taxon>Oopsacas</taxon>
    </lineage>
</organism>
<dbReference type="FunFam" id="2.60.200.40:FF:000012">
    <property type="entry name" value="Diacylglycerol kinase"/>
    <property type="match status" value="1"/>
</dbReference>
<gene>
    <name evidence="18" type="ORF">LOD99_16304</name>
</gene>
<dbReference type="EMBL" id="JAKMXF010000133">
    <property type="protein sequence ID" value="KAI6657003.1"/>
    <property type="molecule type" value="Genomic_DNA"/>
</dbReference>
<evidence type="ECO:0000256" key="12">
    <source>
        <dbReference type="ARBA" id="ARBA00022840"/>
    </source>
</evidence>
<dbReference type="InterPro" id="IPR037607">
    <property type="entry name" value="DGK"/>
</dbReference>
<dbReference type="PANTHER" id="PTHR11255">
    <property type="entry name" value="DIACYLGLYCEROL KINASE"/>
    <property type="match status" value="1"/>
</dbReference>
<evidence type="ECO:0000259" key="16">
    <source>
        <dbReference type="PROSITE" id="PS50081"/>
    </source>
</evidence>
<keyword evidence="7" id="KW-0479">Metal-binding</keyword>
<dbReference type="GO" id="GO:0046486">
    <property type="term" value="P:glycerolipid metabolic process"/>
    <property type="evidence" value="ECO:0007669"/>
    <property type="project" value="UniProtKB-ARBA"/>
</dbReference>
<keyword evidence="6 13" id="KW-0808">Transferase</keyword>
<feature type="domain" description="DAGKc" evidence="17">
    <location>
        <begin position="326"/>
        <end position="461"/>
    </location>
</feature>
<dbReference type="SMART" id="SM00045">
    <property type="entry name" value="DAGKa"/>
    <property type="match status" value="1"/>
</dbReference>
<evidence type="ECO:0000259" key="17">
    <source>
        <dbReference type="PROSITE" id="PS50146"/>
    </source>
</evidence>
<feature type="compositionally biased region" description="Basic and acidic residues" evidence="14">
    <location>
        <begin position="30"/>
        <end position="46"/>
    </location>
</feature>
<comment type="caution">
    <text evidence="18">The sequence shown here is derived from an EMBL/GenBank/DDBJ whole genome shotgun (WGS) entry which is preliminary data.</text>
</comment>
<comment type="similarity">
    <text evidence="3 13">Belongs to the eukaryotic diacylglycerol kinase family.</text>
</comment>
<evidence type="ECO:0000256" key="14">
    <source>
        <dbReference type="SAM" id="MobiDB-lite"/>
    </source>
</evidence>
<dbReference type="Pfam" id="PF00130">
    <property type="entry name" value="C1_1"/>
    <property type="match status" value="1"/>
</dbReference>
<reference evidence="18 19" key="1">
    <citation type="journal article" date="2023" name="BMC Biol.">
        <title>The compact genome of the sponge Oopsacas minuta (Hexactinellida) is lacking key metazoan core genes.</title>
        <authorList>
            <person name="Santini S."/>
            <person name="Schenkelaars Q."/>
            <person name="Jourda C."/>
            <person name="Duchesne M."/>
            <person name="Belahbib H."/>
            <person name="Rocher C."/>
            <person name="Selva M."/>
            <person name="Riesgo A."/>
            <person name="Vervoort M."/>
            <person name="Leys S.P."/>
            <person name="Kodjabachian L."/>
            <person name="Le Bivic A."/>
            <person name="Borchiellini C."/>
            <person name="Claverie J.M."/>
            <person name="Renard E."/>
        </authorList>
    </citation>
    <scope>NUCLEOTIDE SEQUENCE [LARGE SCALE GENOMIC DNA]</scope>
    <source>
        <strain evidence="18">SPO-2</strain>
    </source>
</reference>
<dbReference type="PROSITE" id="PS00479">
    <property type="entry name" value="ZF_DAG_PE_1"/>
    <property type="match status" value="2"/>
</dbReference>
<evidence type="ECO:0000256" key="2">
    <source>
        <dbReference type="ARBA" id="ARBA00004496"/>
    </source>
</evidence>
<dbReference type="InterPro" id="IPR011993">
    <property type="entry name" value="PH-like_dom_sf"/>
</dbReference>
<keyword evidence="8" id="KW-0677">Repeat</keyword>
<dbReference type="Gene3D" id="2.30.29.30">
    <property type="entry name" value="Pleckstrin-homology domain (PH domain)/Phosphotyrosine-binding domain (PTB)"/>
    <property type="match status" value="1"/>
</dbReference>
<keyword evidence="4" id="KW-0963">Cytoplasm</keyword>
<evidence type="ECO:0000256" key="5">
    <source>
        <dbReference type="ARBA" id="ARBA00022553"/>
    </source>
</evidence>
<dbReference type="AlphaFoldDB" id="A0AAV7K799"/>
<dbReference type="SUPFAM" id="SSF57889">
    <property type="entry name" value="Cysteine-rich domain"/>
    <property type="match status" value="2"/>
</dbReference>
<feature type="region of interest" description="Disordered" evidence="14">
    <location>
        <begin position="30"/>
        <end position="49"/>
    </location>
</feature>
<sequence length="1103" mass="124513">MASGLHNRTHSPLSTKLPFECPIGLQASVKDSKQDESVSSRNEMRRQHGIRKGKFEAKNIVIKEGDLFKHSKTALKKGTYRHFKLYREALFYSRLKDETQDNLINIVGASIAERGTKNTSHTFSVITETRTLILSAESRREMEDWMRKMRSCAEMRIDKTDLYNTQTLSGLHNWCIATNNRPAFCNKCRDVLSGANYRCVTCEVCGIKAHQYCANGITEACKWTTLESMVRDGVKFKDKSLHQPHQWLEGNLPSNSKCISCNKQCGSKKALSDWSCIWCRQCCHESCKAQITESCKLGKHEQLILPAKAAGEDTSVLNWNITDTSFSYYPFLSFVNSRSGDNQGVKFVRRLRTLLNPLQVIDLGVTTPEPALEVYKACESFQILACGGDGTVGWILQCLDNLDLHKKASTVVVPLGTGNDLSRVLGWGAACNDDAKLDGILDDIQKCIVKQLDRWSVSQYPLLIKPLRQKTIGSVSTSSMPRKMPQIGEVIEDVEEVLEHKPKGKSERRSSSTGDADLSKLDAFMSIKRCISLPNGIDIDIPTTMKGHVTFGFDDSTTEADFSESFDDREFTAIDNSLAPSLKSEKENESGIEEILGNLLQQLFNDILKNYPKPGKIDLAIAKRLCILLKEWFTNFLLTMEQHMERDEMEVSIIASKASIVQTELTVLINLISRAKGSKYKSITPESELLTRCDCFLLIAHNATLSHLEGEGKSEFISLILGLLLKATQATEMENSRKMILTKYKEFEKEALIPTRLYESKKRVSIFQEIKDIATMNNYIGIGLDAKIALDFHNLREEHPEQCKTRAQNKMWYGVFTGRQMVSNEFKTISQRLTLECDGEEIELPQLQGIVVLNIPSYMAGTNFWGTDKEAEGFSAPAIDDRKLEVIAVMGTSHMAESKMFGIQRHRLAQAETVKLTIRGSRKIPMQVDGEAWLQDPGVIIVRHKNKARMLVRSKKTKIMELSHPRAISRIKSSPEHQCEEKQFSVNITNFEISDLVEAVERLLQTIKNICQSKKSEFQESVDKDIIVVYQQMSFTFLQAYGPDGQVIVQGMHHVRDELINSAKTLMKETMLYLALKDMAAENKELIQDALDLVTNKFKVLMT</sequence>
<dbReference type="InterPro" id="IPR046349">
    <property type="entry name" value="C1-like_sf"/>
</dbReference>
<comment type="function">
    <text evidence="1">Phosphorylates diacylglycerol (DAG) to generate phosphatidic acid (PA).</text>
</comment>
<dbReference type="PROSITE" id="PS50081">
    <property type="entry name" value="ZF_DAG_PE_2"/>
    <property type="match status" value="2"/>
</dbReference>
<keyword evidence="19" id="KW-1185">Reference proteome</keyword>